<proteinExistence type="predicted"/>
<organism evidence="1 2">
    <name type="scientific">Candidatus Eisenbergiella merdipullorum</name>
    <dbReference type="NCBI Taxonomy" id="2838553"/>
    <lineage>
        <taxon>Bacteria</taxon>
        <taxon>Bacillati</taxon>
        <taxon>Bacillota</taxon>
        <taxon>Clostridia</taxon>
        <taxon>Lachnospirales</taxon>
        <taxon>Lachnospiraceae</taxon>
        <taxon>Eisenbergiella</taxon>
    </lineage>
</organism>
<protein>
    <submittedName>
        <fullName evidence="1">Uncharacterized protein</fullName>
    </submittedName>
</protein>
<reference evidence="1" key="1">
    <citation type="journal article" date="2021" name="PeerJ">
        <title>Extensive microbial diversity within the chicken gut microbiome revealed by metagenomics and culture.</title>
        <authorList>
            <person name="Gilroy R."/>
            <person name="Ravi A."/>
            <person name="Getino M."/>
            <person name="Pursley I."/>
            <person name="Horton D.L."/>
            <person name="Alikhan N.F."/>
            <person name="Baker D."/>
            <person name="Gharbi K."/>
            <person name="Hall N."/>
            <person name="Watson M."/>
            <person name="Adriaenssens E.M."/>
            <person name="Foster-Nyarko E."/>
            <person name="Jarju S."/>
            <person name="Secka A."/>
            <person name="Antonio M."/>
            <person name="Oren A."/>
            <person name="Chaudhuri R.R."/>
            <person name="La Ragione R."/>
            <person name="Hildebrand F."/>
            <person name="Pallen M.J."/>
        </authorList>
    </citation>
    <scope>NUCLEOTIDE SEQUENCE</scope>
    <source>
        <strain evidence="1">CHK179-7159</strain>
    </source>
</reference>
<gene>
    <name evidence="1" type="ORF">H9717_06430</name>
</gene>
<dbReference type="Proteomes" id="UP000886858">
    <property type="component" value="Unassembled WGS sequence"/>
</dbReference>
<evidence type="ECO:0000313" key="2">
    <source>
        <dbReference type="Proteomes" id="UP000886858"/>
    </source>
</evidence>
<dbReference type="AlphaFoldDB" id="A0A9D2I6H4"/>
<comment type="caution">
    <text evidence="1">The sequence shown here is derived from an EMBL/GenBank/DDBJ whole genome shotgun (WGS) entry which is preliminary data.</text>
</comment>
<name>A0A9D2I6H4_9FIRM</name>
<reference evidence="1" key="2">
    <citation type="submission" date="2021-04" db="EMBL/GenBank/DDBJ databases">
        <authorList>
            <person name="Gilroy R."/>
        </authorList>
    </citation>
    <scope>NUCLEOTIDE SEQUENCE</scope>
    <source>
        <strain evidence="1">CHK179-7159</strain>
    </source>
</reference>
<sequence>MNEMYYNLFPDESYPREIESTFEFIDVDGNKVKGHYCNDSIMGLLEHLSDVITDKTNFHSTKNPSDFCNGIIDVTKPLTITICSKSIAE</sequence>
<accession>A0A9D2I6H4</accession>
<evidence type="ECO:0000313" key="1">
    <source>
        <dbReference type="EMBL" id="HJA92739.1"/>
    </source>
</evidence>
<dbReference type="EMBL" id="DWYY01000066">
    <property type="protein sequence ID" value="HJA92739.1"/>
    <property type="molecule type" value="Genomic_DNA"/>
</dbReference>